<dbReference type="EMBL" id="JAODUO010000035">
    <property type="protein sequence ID" value="KAK2192272.1"/>
    <property type="molecule type" value="Genomic_DNA"/>
</dbReference>
<gene>
    <name evidence="2" type="ORF">NP493_35g03012</name>
</gene>
<evidence type="ECO:0000256" key="1">
    <source>
        <dbReference type="SAM" id="SignalP"/>
    </source>
</evidence>
<organism evidence="2 3">
    <name type="scientific">Ridgeia piscesae</name>
    <name type="common">Tubeworm</name>
    <dbReference type="NCBI Taxonomy" id="27915"/>
    <lineage>
        <taxon>Eukaryota</taxon>
        <taxon>Metazoa</taxon>
        <taxon>Spiralia</taxon>
        <taxon>Lophotrochozoa</taxon>
        <taxon>Annelida</taxon>
        <taxon>Polychaeta</taxon>
        <taxon>Sedentaria</taxon>
        <taxon>Canalipalpata</taxon>
        <taxon>Sabellida</taxon>
        <taxon>Siboglinidae</taxon>
        <taxon>Ridgeia</taxon>
    </lineage>
</organism>
<evidence type="ECO:0000313" key="3">
    <source>
        <dbReference type="Proteomes" id="UP001209878"/>
    </source>
</evidence>
<comment type="caution">
    <text evidence="2">The sequence shown here is derived from an EMBL/GenBank/DDBJ whole genome shotgun (WGS) entry which is preliminary data.</text>
</comment>
<keyword evidence="1" id="KW-0732">Signal</keyword>
<protein>
    <recommendedName>
        <fullName evidence="4">Secreted protein</fullName>
    </recommendedName>
</protein>
<proteinExistence type="predicted"/>
<dbReference type="Proteomes" id="UP001209878">
    <property type="component" value="Unassembled WGS sequence"/>
</dbReference>
<sequence>MGRLGSMFLTLMVGSEASTASHHLSCTFSRFTCTCSRGTSVHTHSSLLMSQMRSPSTAVTHSPDTSRYVIVRCFLWMSTRTSRPFAMCFGTWDSKQPSMAVSSVTCSQQCHWQSAVSLAVSSVTGSQ</sequence>
<dbReference type="AlphaFoldDB" id="A0AAD9PCX3"/>
<evidence type="ECO:0008006" key="4">
    <source>
        <dbReference type="Google" id="ProtNLM"/>
    </source>
</evidence>
<feature type="signal peptide" evidence="1">
    <location>
        <begin position="1"/>
        <end position="17"/>
    </location>
</feature>
<accession>A0AAD9PCX3</accession>
<name>A0AAD9PCX3_RIDPI</name>
<evidence type="ECO:0000313" key="2">
    <source>
        <dbReference type="EMBL" id="KAK2192272.1"/>
    </source>
</evidence>
<reference evidence="2" key="1">
    <citation type="journal article" date="2023" name="Mol. Biol. Evol.">
        <title>Third-Generation Sequencing Reveals the Adaptive Role of the Epigenome in Three Deep-Sea Polychaetes.</title>
        <authorList>
            <person name="Perez M."/>
            <person name="Aroh O."/>
            <person name="Sun Y."/>
            <person name="Lan Y."/>
            <person name="Juniper S.K."/>
            <person name="Young C.R."/>
            <person name="Angers B."/>
            <person name="Qian P.Y."/>
        </authorList>
    </citation>
    <scope>NUCLEOTIDE SEQUENCE</scope>
    <source>
        <strain evidence="2">R07B-5</strain>
    </source>
</reference>
<keyword evidence="3" id="KW-1185">Reference proteome</keyword>
<feature type="chain" id="PRO_5041991058" description="Secreted protein" evidence="1">
    <location>
        <begin position="18"/>
        <end position="127"/>
    </location>
</feature>